<dbReference type="EMBL" id="JAYMYQ010000006">
    <property type="protein sequence ID" value="KAK7323838.1"/>
    <property type="molecule type" value="Genomic_DNA"/>
</dbReference>
<organism evidence="1 2">
    <name type="scientific">Canavalia gladiata</name>
    <name type="common">Sword bean</name>
    <name type="synonym">Dolichos gladiatus</name>
    <dbReference type="NCBI Taxonomy" id="3824"/>
    <lineage>
        <taxon>Eukaryota</taxon>
        <taxon>Viridiplantae</taxon>
        <taxon>Streptophyta</taxon>
        <taxon>Embryophyta</taxon>
        <taxon>Tracheophyta</taxon>
        <taxon>Spermatophyta</taxon>
        <taxon>Magnoliopsida</taxon>
        <taxon>eudicotyledons</taxon>
        <taxon>Gunneridae</taxon>
        <taxon>Pentapetalae</taxon>
        <taxon>rosids</taxon>
        <taxon>fabids</taxon>
        <taxon>Fabales</taxon>
        <taxon>Fabaceae</taxon>
        <taxon>Papilionoideae</taxon>
        <taxon>50 kb inversion clade</taxon>
        <taxon>NPAAA clade</taxon>
        <taxon>indigoferoid/millettioid clade</taxon>
        <taxon>Phaseoleae</taxon>
        <taxon>Canavalia</taxon>
    </lineage>
</organism>
<dbReference type="Proteomes" id="UP001367508">
    <property type="component" value="Unassembled WGS sequence"/>
</dbReference>
<evidence type="ECO:0000313" key="1">
    <source>
        <dbReference type="EMBL" id="KAK7323838.1"/>
    </source>
</evidence>
<proteinExistence type="predicted"/>
<evidence type="ECO:0000313" key="2">
    <source>
        <dbReference type="Proteomes" id="UP001367508"/>
    </source>
</evidence>
<name>A0AAN9QAE8_CANGL</name>
<gene>
    <name evidence="1" type="ORF">VNO77_27334</name>
</gene>
<comment type="caution">
    <text evidence="1">The sequence shown here is derived from an EMBL/GenBank/DDBJ whole genome shotgun (WGS) entry which is preliminary data.</text>
</comment>
<protein>
    <submittedName>
        <fullName evidence="1">Uncharacterized protein</fullName>
    </submittedName>
</protein>
<sequence length="93" mass="10263">MTAPGTDSYCMSLYCCSDPSSTLKNRASAGKTHKRQEIIKNSISDPPECFGAYDLKQIHYFLINFIFHSGDSNSIGFTTIGTDQENNEAQSSE</sequence>
<reference evidence="1 2" key="1">
    <citation type="submission" date="2024-01" db="EMBL/GenBank/DDBJ databases">
        <title>The genomes of 5 underutilized Papilionoideae crops provide insights into root nodulation and disease resistanc.</title>
        <authorList>
            <person name="Jiang F."/>
        </authorList>
    </citation>
    <scope>NUCLEOTIDE SEQUENCE [LARGE SCALE GENOMIC DNA]</scope>
    <source>
        <strain evidence="1">LVBAO_FW01</strain>
        <tissue evidence="1">Leaves</tissue>
    </source>
</reference>
<accession>A0AAN9QAE8</accession>
<keyword evidence="2" id="KW-1185">Reference proteome</keyword>
<dbReference type="AlphaFoldDB" id="A0AAN9QAE8"/>